<accession>A0A6I4VUZ7</accession>
<organism evidence="1 2">
    <name type="scientific">Shimazuella alba</name>
    <dbReference type="NCBI Taxonomy" id="2690964"/>
    <lineage>
        <taxon>Bacteria</taxon>
        <taxon>Bacillati</taxon>
        <taxon>Bacillota</taxon>
        <taxon>Bacilli</taxon>
        <taxon>Bacillales</taxon>
        <taxon>Thermoactinomycetaceae</taxon>
        <taxon>Shimazuella</taxon>
    </lineage>
</organism>
<sequence>MSLRNANHVYCNGIAPLNNEQYPTWIRTIGHYHCPDEPKVLGCCAIVSIRPALSEKGNNYDLIIRESHGNCNKKKCACVSDVIRKHINKKNNEVTVFDSRKWIKGRVRLSIPVIQHLWFEGKCHFCGIPKSS</sequence>
<protein>
    <submittedName>
        <fullName evidence="1">Uncharacterized protein</fullName>
    </submittedName>
</protein>
<keyword evidence="2" id="KW-1185">Reference proteome</keyword>
<name>A0A6I4VUZ7_9BACL</name>
<dbReference type="RefSeq" id="WP_160801706.1">
    <property type="nucleotide sequence ID" value="NZ_WUUL01000007.1"/>
</dbReference>
<evidence type="ECO:0000313" key="1">
    <source>
        <dbReference type="EMBL" id="MXQ54348.1"/>
    </source>
</evidence>
<dbReference type="AlphaFoldDB" id="A0A6I4VUZ7"/>
<dbReference type="EMBL" id="WUUL01000007">
    <property type="protein sequence ID" value="MXQ54348.1"/>
    <property type="molecule type" value="Genomic_DNA"/>
</dbReference>
<proteinExistence type="predicted"/>
<reference evidence="1 2" key="1">
    <citation type="submission" date="2019-12" db="EMBL/GenBank/DDBJ databases">
        <title>Whole-genome analyses of novel actinobacteria.</title>
        <authorList>
            <person name="Sahin N."/>
            <person name="Saygin H."/>
        </authorList>
    </citation>
    <scope>NUCLEOTIDE SEQUENCE [LARGE SCALE GENOMIC DNA]</scope>
    <source>
        <strain evidence="1 2">KC615</strain>
    </source>
</reference>
<gene>
    <name evidence="1" type="ORF">GSM42_11620</name>
</gene>
<evidence type="ECO:0000313" key="2">
    <source>
        <dbReference type="Proteomes" id="UP000430692"/>
    </source>
</evidence>
<comment type="caution">
    <text evidence="1">The sequence shown here is derived from an EMBL/GenBank/DDBJ whole genome shotgun (WGS) entry which is preliminary data.</text>
</comment>
<dbReference type="Proteomes" id="UP000430692">
    <property type="component" value="Unassembled WGS sequence"/>
</dbReference>